<reference evidence="2 3" key="1">
    <citation type="submission" date="2020-08" db="EMBL/GenBank/DDBJ databases">
        <title>Genomic Encyclopedia of Type Strains, Phase IV (KMG-V): Genome sequencing to study the core and pangenomes of soil and plant-associated prokaryotes.</title>
        <authorList>
            <person name="Whitman W."/>
        </authorList>
    </citation>
    <scope>NUCLEOTIDE SEQUENCE [LARGE SCALE GENOMIC DNA]</scope>
    <source>
        <strain evidence="2 3">S3M1</strain>
    </source>
</reference>
<name>A0A7W8ZPB3_9SPHI</name>
<evidence type="ECO:0000313" key="2">
    <source>
        <dbReference type="EMBL" id="MBB5637709.1"/>
    </source>
</evidence>
<feature type="transmembrane region" description="Helical" evidence="1">
    <location>
        <begin position="128"/>
        <end position="145"/>
    </location>
</feature>
<organism evidence="2 3">
    <name type="scientific">Pedobacter cryoconitis</name>
    <dbReference type="NCBI Taxonomy" id="188932"/>
    <lineage>
        <taxon>Bacteria</taxon>
        <taxon>Pseudomonadati</taxon>
        <taxon>Bacteroidota</taxon>
        <taxon>Sphingobacteriia</taxon>
        <taxon>Sphingobacteriales</taxon>
        <taxon>Sphingobacteriaceae</taxon>
        <taxon>Pedobacter</taxon>
    </lineage>
</organism>
<sequence>MKEEKEYLHLCRQQIEQLVNWGDSDSWGSEEYEELRAKIFEKTQVQLSISTLKRIWGKVRYQSFPAMVTLNALARYADYKSWRDFKLHHVLNHPISEALVTASNEAPLPALNKESVLRPLFSYSYKNLLGIAGLLIFCTVLFWGLSNKNSTRVSTFASRKLTDDLPNSVVFNFHISASDKDSIYIQQSWDPARREKISSNDSVHTSIYYHPGYFLAKLIVNDSIQKETAVFIKTKGWKGIIDKNPVPVYLSDKEIRHPGYMGVTGTLLAQKTGTVVFNNTWVKFSNVKEYEGIDARNFTLSARLRNTSALEQAVCRRTNIVILGKGKAIIIPLANIGCTADIGLLAGEKWITGKTTDMSAFGCDFGSFQDLRCEVKHKKITIYLNDKQIFSTSQEQDLKEIVGLRVEFEGAGEVKNIELETPGAKRYQEQFK</sequence>
<dbReference type="AlphaFoldDB" id="A0A7W8ZPB3"/>
<proteinExistence type="predicted"/>
<evidence type="ECO:0000313" key="3">
    <source>
        <dbReference type="Proteomes" id="UP000537204"/>
    </source>
</evidence>
<keyword evidence="1" id="KW-0812">Transmembrane</keyword>
<evidence type="ECO:0000256" key="1">
    <source>
        <dbReference type="SAM" id="Phobius"/>
    </source>
</evidence>
<evidence type="ECO:0008006" key="4">
    <source>
        <dbReference type="Google" id="ProtNLM"/>
    </source>
</evidence>
<protein>
    <recommendedName>
        <fullName evidence="4">PKD domain-containing protein</fullName>
    </recommendedName>
</protein>
<dbReference type="Proteomes" id="UP000537204">
    <property type="component" value="Unassembled WGS sequence"/>
</dbReference>
<dbReference type="EMBL" id="JACHCE010000006">
    <property type="protein sequence ID" value="MBB5637709.1"/>
    <property type="molecule type" value="Genomic_DNA"/>
</dbReference>
<gene>
    <name evidence="2" type="ORF">HDE68_003634</name>
</gene>
<comment type="caution">
    <text evidence="2">The sequence shown here is derived from an EMBL/GenBank/DDBJ whole genome shotgun (WGS) entry which is preliminary data.</text>
</comment>
<dbReference type="RefSeq" id="WP_183883577.1">
    <property type="nucleotide sequence ID" value="NZ_JACHCE010000006.1"/>
</dbReference>
<keyword evidence="1" id="KW-1133">Transmembrane helix</keyword>
<keyword evidence="1" id="KW-0472">Membrane</keyword>
<accession>A0A7W8ZPB3</accession>